<keyword evidence="7" id="KW-1185">Reference proteome</keyword>
<dbReference type="SUPFAM" id="SSF144232">
    <property type="entry name" value="HIT/MYND zinc finger-like"/>
    <property type="match status" value="1"/>
</dbReference>
<dbReference type="Proteomes" id="UP000027265">
    <property type="component" value="Unassembled WGS sequence"/>
</dbReference>
<protein>
    <recommendedName>
        <fullName evidence="5">MYND-type domain-containing protein</fullName>
    </recommendedName>
</protein>
<name>A0A067PXP5_9AGAM</name>
<dbReference type="InterPro" id="IPR002893">
    <property type="entry name" value="Znf_MYND"/>
</dbReference>
<evidence type="ECO:0000256" key="3">
    <source>
        <dbReference type="ARBA" id="ARBA00022833"/>
    </source>
</evidence>
<dbReference type="Pfam" id="PF01753">
    <property type="entry name" value="zf-MYND"/>
    <property type="match status" value="1"/>
</dbReference>
<evidence type="ECO:0000313" key="7">
    <source>
        <dbReference type="Proteomes" id="UP000027265"/>
    </source>
</evidence>
<dbReference type="PROSITE" id="PS50865">
    <property type="entry name" value="ZF_MYND_2"/>
    <property type="match status" value="1"/>
</dbReference>
<evidence type="ECO:0000256" key="4">
    <source>
        <dbReference type="PROSITE-ProRule" id="PRU00134"/>
    </source>
</evidence>
<reference evidence="7" key="1">
    <citation type="journal article" date="2014" name="Proc. Natl. Acad. Sci. U.S.A.">
        <title>Extensive sampling of basidiomycete genomes demonstrates inadequacy of the white-rot/brown-rot paradigm for wood decay fungi.</title>
        <authorList>
            <person name="Riley R."/>
            <person name="Salamov A.A."/>
            <person name="Brown D.W."/>
            <person name="Nagy L.G."/>
            <person name="Floudas D."/>
            <person name="Held B.W."/>
            <person name="Levasseur A."/>
            <person name="Lombard V."/>
            <person name="Morin E."/>
            <person name="Otillar R."/>
            <person name="Lindquist E.A."/>
            <person name="Sun H."/>
            <person name="LaButti K.M."/>
            <person name="Schmutz J."/>
            <person name="Jabbour D."/>
            <person name="Luo H."/>
            <person name="Baker S.E."/>
            <person name="Pisabarro A.G."/>
            <person name="Walton J.D."/>
            <person name="Blanchette R.A."/>
            <person name="Henrissat B."/>
            <person name="Martin F."/>
            <person name="Cullen D."/>
            <person name="Hibbett D.S."/>
            <person name="Grigoriev I.V."/>
        </authorList>
    </citation>
    <scope>NUCLEOTIDE SEQUENCE [LARGE SCALE GENOMIC DNA]</scope>
    <source>
        <strain evidence="7">MUCL 33604</strain>
    </source>
</reference>
<accession>A0A067PXP5</accession>
<dbReference type="EMBL" id="KL197717">
    <property type="protein sequence ID" value="KDQ58660.1"/>
    <property type="molecule type" value="Genomic_DNA"/>
</dbReference>
<dbReference type="Gene3D" id="6.10.140.2220">
    <property type="match status" value="1"/>
</dbReference>
<dbReference type="STRING" id="933084.A0A067PXP5"/>
<dbReference type="PROSITE" id="PS01360">
    <property type="entry name" value="ZF_MYND_1"/>
    <property type="match status" value="1"/>
</dbReference>
<organism evidence="6 7">
    <name type="scientific">Jaapia argillacea MUCL 33604</name>
    <dbReference type="NCBI Taxonomy" id="933084"/>
    <lineage>
        <taxon>Eukaryota</taxon>
        <taxon>Fungi</taxon>
        <taxon>Dikarya</taxon>
        <taxon>Basidiomycota</taxon>
        <taxon>Agaricomycotina</taxon>
        <taxon>Agaricomycetes</taxon>
        <taxon>Agaricomycetidae</taxon>
        <taxon>Jaapiales</taxon>
        <taxon>Jaapiaceae</taxon>
        <taxon>Jaapia</taxon>
    </lineage>
</organism>
<feature type="domain" description="MYND-type" evidence="5">
    <location>
        <begin position="7"/>
        <end position="45"/>
    </location>
</feature>
<evidence type="ECO:0000256" key="2">
    <source>
        <dbReference type="ARBA" id="ARBA00022771"/>
    </source>
</evidence>
<dbReference type="InParanoid" id="A0A067PXP5"/>
<keyword evidence="1" id="KW-0479">Metal-binding</keyword>
<dbReference type="OrthoDB" id="3328663at2759"/>
<evidence type="ECO:0000256" key="1">
    <source>
        <dbReference type="ARBA" id="ARBA00022723"/>
    </source>
</evidence>
<dbReference type="HOGENOM" id="CLU_089374_0_0_1"/>
<evidence type="ECO:0000313" key="6">
    <source>
        <dbReference type="EMBL" id="KDQ58660.1"/>
    </source>
</evidence>
<dbReference type="GO" id="GO:0008270">
    <property type="term" value="F:zinc ion binding"/>
    <property type="evidence" value="ECO:0007669"/>
    <property type="project" value="UniProtKB-KW"/>
</dbReference>
<gene>
    <name evidence="6" type="ORF">JAAARDRAFT_34494</name>
</gene>
<dbReference type="AlphaFoldDB" id="A0A067PXP5"/>
<evidence type="ECO:0000259" key="5">
    <source>
        <dbReference type="PROSITE" id="PS50865"/>
    </source>
</evidence>
<proteinExistence type="predicted"/>
<sequence>MSENLKCWNCGKGQEKLMKCAGCRYAVYCNKDCQRAHWSNHKEACKMEAKLRAAGQMQRENPDMIVGSITGGVNEQRFTIGDGTGKDLLTVLKDVRKWSLIHRSLIDFAIVQALQVEIHPERVHTHFLDIDVAYNTDPKAPKVQMFTFLSCSVQPFHPDYWTNPINSALAADRNSVMRNGGVGVSVFRVRVRDSVIPGHTEGGRVESPVEERFLLTNWEEIFKLCLDGKRDMSMLLPAVLLKRKLQAQDPSGDKYAVATLKAGRVLGDLRSKKDPGYRGTLPRIK</sequence>
<keyword evidence="3" id="KW-0862">Zinc</keyword>
<keyword evidence="2 4" id="KW-0863">Zinc-finger</keyword>